<evidence type="ECO:0000259" key="3">
    <source>
        <dbReference type="Pfam" id="PF00155"/>
    </source>
</evidence>
<dbReference type="GeneID" id="28734760"/>
<dbReference type="Proteomes" id="UP000038010">
    <property type="component" value="Unassembled WGS sequence"/>
</dbReference>
<dbReference type="Pfam" id="PF00155">
    <property type="entry name" value="Aminotran_1_2"/>
    <property type="match status" value="1"/>
</dbReference>
<dbReference type="SUPFAM" id="SSF53383">
    <property type="entry name" value="PLP-dependent transferases"/>
    <property type="match status" value="1"/>
</dbReference>
<dbReference type="InterPro" id="IPR015421">
    <property type="entry name" value="PyrdxlP-dep_Trfase_major"/>
</dbReference>
<dbReference type="InterPro" id="IPR015422">
    <property type="entry name" value="PyrdxlP-dep_Trfase_small"/>
</dbReference>
<gene>
    <name evidence="4" type="ORF">AB675_2874</name>
</gene>
<dbReference type="InterPro" id="IPR015424">
    <property type="entry name" value="PyrdxlP-dep_Trfase"/>
</dbReference>
<keyword evidence="2" id="KW-0663">Pyridoxal phosphate</keyword>
<dbReference type="CDD" id="cd00609">
    <property type="entry name" value="AAT_like"/>
    <property type="match status" value="1"/>
</dbReference>
<sequence length="335" mass="37059">MASHMNEYFRPVRQLDAENITFAAGVTALNEACALALCDPGDAILLGQYNYGAFPTDLVARTGLSFVYAAFGDSDQFSENCVKHFEAAYDQARQNGVNIRALLLCSPHNPLGRCYSQAALRGLAKFCEKNDLHLISDEIYALTVYQRPRHANESFTSVLAIDEGIIDPDRVHVLYGFSKDYAAGGLRLGCVISHNRAFTQAVRGGVCRFSSPSHFSMDIATKMLEDRPFIIRFLQDSIEALARQRVLVEALLDQSRISHLKEGNAGLFIWLDLSEFLDPYQQLDDGWAAEAALAAKLAAGGVVLSTGKRYQSPKPGNFRMIFSYDEGTLREGIKR</sequence>
<protein>
    <submittedName>
        <fullName evidence="4">1-aminocyclopropane-1-carboxylate synthase 1</fullName>
    </submittedName>
</protein>
<name>A0A0N1HH78_9EURO</name>
<dbReference type="STRING" id="1664694.A0A0N1HH78"/>
<organism evidence="4 5">
    <name type="scientific">Cyphellophora attinorum</name>
    <dbReference type="NCBI Taxonomy" id="1664694"/>
    <lineage>
        <taxon>Eukaryota</taxon>
        <taxon>Fungi</taxon>
        <taxon>Dikarya</taxon>
        <taxon>Ascomycota</taxon>
        <taxon>Pezizomycotina</taxon>
        <taxon>Eurotiomycetes</taxon>
        <taxon>Chaetothyriomycetidae</taxon>
        <taxon>Chaetothyriales</taxon>
        <taxon>Cyphellophoraceae</taxon>
        <taxon>Cyphellophora</taxon>
    </lineage>
</organism>
<evidence type="ECO:0000313" key="5">
    <source>
        <dbReference type="Proteomes" id="UP000038010"/>
    </source>
</evidence>
<dbReference type="EMBL" id="LFJN01000002">
    <property type="protein sequence ID" value="KPI45282.1"/>
    <property type="molecule type" value="Genomic_DNA"/>
</dbReference>
<keyword evidence="5" id="KW-1185">Reference proteome</keyword>
<accession>A0A0N1HH78</accession>
<evidence type="ECO:0000256" key="1">
    <source>
        <dbReference type="ARBA" id="ARBA00007441"/>
    </source>
</evidence>
<dbReference type="OrthoDB" id="7042322at2759"/>
<dbReference type="GO" id="GO:0030170">
    <property type="term" value="F:pyridoxal phosphate binding"/>
    <property type="evidence" value="ECO:0007669"/>
    <property type="project" value="InterPro"/>
</dbReference>
<dbReference type="InterPro" id="IPR050478">
    <property type="entry name" value="Ethylene_sulfur-biosynth"/>
</dbReference>
<dbReference type="PRINTS" id="PR00753">
    <property type="entry name" value="ACCSYNTHASE"/>
</dbReference>
<dbReference type="GO" id="GO:0006520">
    <property type="term" value="P:amino acid metabolic process"/>
    <property type="evidence" value="ECO:0007669"/>
    <property type="project" value="TreeGrafter"/>
</dbReference>
<dbReference type="AlphaFoldDB" id="A0A0N1HH78"/>
<evidence type="ECO:0000256" key="2">
    <source>
        <dbReference type="ARBA" id="ARBA00022898"/>
    </source>
</evidence>
<dbReference type="GO" id="GO:0008483">
    <property type="term" value="F:transaminase activity"/>
    <property type="evidence" value="ECO:0007669"/>
    <property type="project" value="TreeGrafter"/>
</dbReference>
<dbReference type="RefSeq" id="XP_018005245.1">
    <property type="nucleotide sequence ID" value="XM_018142880.1"/>
</dbReference>
<dbReference type="Gene3D" id="3.90.1150.10">
    <property type="entry name" value="Aspartate Aminotransferase, domain 1"/>
    <property type="match status" value="1"/>
</dbReference>
<dbReference type="VEuPathDB" id="FungiDB:AB675_2874"/>
<comment type="caution">
    <text evidence="4">The sequence shown here is derived from an EMBL/GenBank/DDBJ whole genome shotgun (WGS) entry which is preliminary data.</text>
</comment>
<evidence type="ECO:0000313" key="4">
    <source>
        <dbReference type="EMBL" id="KPI45282.1"/>
    </source>
</evidence>
<dbReference type="PANTHER" id="PTHR43795:SF39">
    <property type="entry name" value="AMINOTRANSFERASE CLASS I_CLASSII DOMAIN-CONTAINING PROTEIN"/>
    <property type="match status" value="1"/>
</dbReference>
<dbReference type="InterPro" id="IPR004839">
    <property type="entry name" value="Aminotransferase_I/II_large"/>
</dbReference>
<dbReference type="PROSITE" id="PS00105">
    <property type="entry name" value="AA_TRANSFER_CLASS_1"/>
    <property type="match status" value="1"/>
</dbReference>
<dbReference type="PANTHER" id="PTHR43795">
    <property type="entry name" value="BIFUNCTIONAL ASPARTATE AMINOTRANSFERASE AND GLUTAMATE/ASPARTATE-PREPHENATE AMINOTRANSFERASE-RELATED"/>
    <property type="match status" value="1"/>
</dbReference>
<comment type="similarity">
    <text evidence="1">Belongs to the class-I pyridoxal-phosphate-dependent aminotransferase family.</text>
</comment>
<feature type="domain" description="Aminotransferase class I/classII large" evidence="3">
    <location>
        <begin position="7"/>
        <end position="334"/>
    </location>
</feature>
<proteinExistence type="inferred from homology"/>
<dbReference type="Gene3D" id="3.40.640.10">
    <property type="entry name" value="Type I PLP-dependent aspartate aminotransferase-like (Major domain)"/>
    <property type="match status" value="1"/>
</dbReference>
<dbReference type="InterPro" id="IPR004838">
    <property type="entry name" value="NHTrfase_class1_PyrdxlP-BS"/>
</dbReference>
<reference evidence="4 5" key="1">
    <citation type="submission" date="2015-06" db="EMBL/GenBank/DDBJ databases">
        <title>Draft genome of the ant-associated black yeast Phialophora attae CBS 131958.</title>
        <authorList>
            <person name="Moreno L.F."/>
            <person name="Stielow B.J."/>
            <person name="de Hoog S."/>
            <person name="Vicente V.A."/>
            <person name="Weiss V.A."/>
            <person name="de Vries M."/>
            <person name="Cruz L.M."/>
            <person name="Souza E.M."/>
        </authorList>
    </citation>
    <scope>NUCLEOTIDE SEQUENCE [LARGE SCALE GENOMIC DNA]</scope>
    <source>
        <strain evidence="4 5">CBS 131958</strain>
    </source>
</reference>